<dbReference type="AlphaFoldDB" id="A0A195CCS5"/>
<proteinExistence type="predicted"/>
<feature type="region of interest" description="Disordered" evidence="1">
    <location>
        <begin position="88"/>
        <end position="154"/>
    </location>
</feature>
<evidence type="ECO:0000313" key="3">
    <source>
        <dbReference type="Proteomes" id="UP000078542"/>
    </source>
</evidence>
<feature type="region of interest" description="Disordered" evidence="1">
    <location>
        <begin position="1"/>
        <end position="63"/>
    </location>
</feature>
<organism evidence="2 3">
    <name type="scientific">Cyphomyrmex costatus</name>
    <dbReference type="NCBI Taxonomy" id="456900"/>
    <lineage>
        <taxon>Eukaryota</taxon>
        <taxon>Metazoa</taxon>
        <taxon>Ecdysozoa</taxon>
        <taxon>Arthropoda</taxon>
        <taxon>Hexapoda</taxon>
        <taxon>Insecta</taxon>
        <taxon>Pterygota</taxon>
        <taxon>Neoptera</taxon>
        <taxon>Endopterygota</taxon>
        <taxon>Hymenoptera</taxon>
        <taxon>Apocrita</taxon>
        <taxon>Aculeata</taxon>
        <taxon>Formicoidea</taxon>
        <taxon>Formicidae</taxon>
        <taxon>Myrmicinae</taxon>
        <taxon>Cyphomyrmex</taxon>
    </lineage>
</organism>
<accession>A0A195CCS5</accession>
<protein>
    <submittedName>
        <fullName evidence="2">Uncharacterized protein</fullName>
    </submittedName>
</protein>
<sequence>MGGPGAGRVTRHELNAVPQSHVGHGERALGEPPAPGCRCHPPERSSGSTVRSSTQQLPPSPPPLTSLHIGTNNGTICAVISGNNNPAITTNPSDGKAKKAAAMSSPPKHRRGFDPNDPADFHRYRRVKTKQRSARGRRFRSHGGASAERRGGSWRCSSTGAFHCTFAAVDITHGLPVRFETGVLRRSSQSCRLNACRRVSLSLSLSLSPTHLSSPFLFLSPSRFFRSSRHHLPGRYWRPDTHYSVIQKPTGLACDSDRSHSPLFLLAQTPLLPGAPLGGTHSPFASDRQGYARQLQQRGCRGGPGRN</sequence>
<reference evidence="2 3" key="1">
    <citation type="submission" date="2016-03" db="EMBL/GenBank/DDBJ databases">
        <title>Cyphomyrmex costatus WGS genome.</title>
        <authorList>
            <person name="Nygaard S."/>
            <person name="Hu H."/>
            <person name="Boomsma J."/>
            <person name="Zhang G."/>
        </authorList>
    </citation>
    <scope>NUCLEOTIDE SEQUENCE [LARGE SCALE GENOMIC DNA]</scope>
    <source>
        <strain evidence="2">MS0001</strain>
        <tissue evidence="2">Whole body</tissue>
    </source>
</reference>
<name>A0A195CCS5_9HYME</name>
<dbReference type="Proteomes" id="UP000078542">
    <property type="component" value="Unassembled WGS sequence"/>
</dbReference>
<evidence type="ECO:0000256" key="1">
    <source>
        <dbReference type="SAM" id="MobiDB-lite"/>
    </source>
</evidence>
<dbReference type="EMBL" id="KQ978023">
    <property type="protein sequence ID" value="KYM98021.1"/>
    <property type="molecule type" value="Genomic_DNA"/>
</dbReference>
<evidence type="ECO:0000313" key="2">
    <source>
        <dbReference type="EMBL" id="KYM98021.1"/>
    </source>
</evidence>
<feature type="compositionally biased region" description="Basic residues" evidence="1">
    <location>
        <begin position="123"/>
        <end position="141"/>
    </location>
</feature>
<keyword evidence="3" id="KW-1185">Reference proteome</keyword>
<gene>
    <name evidence="2" type="ORF">ALC62_11367</name>
</gene>